<evidence type="ECO:0000256" key="2">
    <source>
        <dbReference type="ARBA" id="ARBA00022692"/>
    </source>
</evidence>
<evidence type="ECO:0000256" key="5">
    <source>
        <dbReference type="SAM" id="SignalP"/>
    </source>
</evidence>
<dbReference type="AlphaFoldDB" id="A0A8S1CSN0"/>
<dbReference type="EMBL" id="CADEPI010000079">
    <property type="protein sequence ID" value="CAB3372980.1"/>
    <property type="molecule type" value="Genomic_DNA"/>
</dbReference>
<accession>A0A8S1CSN0</accession>
<dbReference type="PANTHER" id="PTHR13055">
    <property type="entry name" value="TUMOR ENDOTHELIAL MARKER 7 RELATED"/>
    <property type="match status" value="1"/>
</dbReference>
<keyword evidence="4" id="KW-1133">Transmembrane helix</keyword>
<dbReference type="GO" id="GO:0016020">
    <property type="term" value="C:membrane"/>
    <property type="evidence" value="ECO:0007669"/>
    <property type="project" value="UniProtKB-SubCell"/>
</dbReference>
<dbReference type="OrthoDB" id="6285106at2759"/>
<proteinExistence type="predicted"/>
<keyword evidence="3 5" id="KW-0732">Signal</keyword>
<comment type="subcellular location">
    <subcellularLocation>
        <location evidence="1">Membrane</location>
        <topology evidence="1">Single-pass type I membrane protein</topology>
    </subcellularLocation>
</comment>
<dbReference type="InterPro" id="IPR031152">
    <property type="entry name" value="PLXDC"/>
</dbReference>
<reference evidence="6 7" key="1">
    <citation type="submission" date="2020-04" db="EMBL/GenBank/DDBJ databases">
        <authorList>
            <person name="Alioto T."/>
            <person name="Alioto T."/>
            <person name="Gomez Garrido J."/>
        </authorList>
    </citation>
    <scope>NUCLEOTIDE SEQUENCE [LARGE SCALE GENOMIC DNA]</scope>
</reference>
<feature type="signal peptide" evidence="5">
    <location>
        <begin position="1"/>
        <end position="24"/>
    </location>
</feature>
<evidence type="ECO:0000313" key="6">
    <source>
        <dbReference type="EMBL" id="CAB3372980.1"/>
    </source>
</evidence>
<evidence type="ECO:0000313" key="7">
    <source>
        <dbReference type="Proteomes" id="UP000494165"/>
    </source>
</evidence>
<keyword evidence="7" id="KW-1185">Reference proteome</keyword>
<dbReference type="PANTHER" id="PTHR13055:SF12">
    <property type="entry name" value="LD40707P"/>
    <property type="match status" value="1"/>
</dbReference>
<evidence type="ECO:0000256" key="3">
    <source>
        <dbReference type="ARBA" id="ARBA00022729"/>
    </source>
</evidence>
<sequence length="316" mass="36454">MAHVLKLFGISLLVICSSCESVSSSDNIEDEGPKILYESNENYFFIQAVRDAKLANSLWVNMDSVEKTHFDREFKPPYDKELVPKLRYLKSVKLSFPFPFYGYLTDYITLDVDGRICIKKILDYNEKCNSFVAPLATKLSFHKDESYLKYIDTGESFVVQWGNVDFYPPFYYVKQNVSMQVTLHNNGLIEFVYKQILSSLFVLLKDDRIKKVTIGTSDSIDYNGNENFPYGVIALHDHINKDFDIKNGTVIKMSPLPTCNWFTNCESCAQTRTHLMCQWCPQLHRCSNFGIDRGVKEWLSSGCDINPISNAYFCYD</sequence>
<name>A0A8S1CSN0_9INSE</name>
<comment type="caution">
    <text evidence="6">The sequence shown here is derived from an EMBL/GenBank/DDBJ whole genome shotgun (WGS) entry which is preliminary data.</text>
</comment>
<evidence type="ECO:0000256" key="4">
    <source>
        <dbReference type="ARBA" id="ARBA00022989"/>
    </source>
</evidence>
<evidence type="ECO:0000256" key="1">
    <source>
        <dbReference type="ARBA" id="ARBA00004479"/>
    </source>
</evidence>
<protein>
    <recommendedName>
        <fullName evidence="8">PSI domain-containing protein</fullName>
    </recommendedName>
</protein>
<keyword evidence="4" id="KW-0472">Membrane</keyword>
<gene>
    <name evidence="6" type="ORF">CLODIP_2_CD12598</name>
</gene>
<evidence type="ECO:0008006" key="8">
    <source>
        <dbReference type="Google" id="ProtNLM"/>
    </source>
</evidence>
<organism evidence="6 7">
    <name type="scientific">Cloeon dipterum</name>
    <dbReference type="NCBI Taxonomy" id="197152"/>
    <lineage>
        <taxon>Eukaryota</taxon>
        <taxon>Metazoa</taxon>
        <taxon>Ecdysozoa</taxon>
        <taxon>Arthropoda</taxon>
        <taxon>Hexapoda</taxon>
        <taxon>Insecta</taxon>
        <taxon>Pterygota</taxon>
        <taxon>Palaeoptera</taxon>
        <taxon>Ephemeroptera</taxon>
        <taxon>Pisciforma</taxon>
        <taxon>Baetidae</taxon>
        <taxon>Cloeon</taxon>
    </lineage>
</organism>
<dbReference type="Proteomes" id="UP000494165">
    <property type="component" value="Unassembled WGS sequence"/>
</dbReference>
<keyword evidence="2" id="KW-0812">Transmembrane</keyword>
<feature type="chain" id="PRO_5035793117" description="PSI domain-containing protein" evidence="5">
    <location>
        <begin position="25"/>
        <end position="316"/>
    </location>
</feature>